<evidence type="ECO:0000313" key="1">
    <source>
        <dbReference type="EMBL" id="EDN92585.1"/>
    </source>
</evidence>
<accession>A7ESZ3</accession>
<sequence>MFCNARRKFEGPSYRGAKVMSWENEKLSYRAMKKITGLNCHRGLGMQKRIGNSSSSLSTSYGFGFYWTCCNHICAKAKVMGPLGGLMEIFVRGPCKRKNSLAEDKCGECGHEVCGYCEKVAECSGTNATGKSSRNVGH</sequence>
<evidence type="ECO:0000313" key="2">
    <source>
        <dbReference type="Proteomes" id="UP000001312"/>
    </source>
</evidence>
<gene>
    <name evidence="1" type="ORF">SS1G_08448</name>
</gene>
<keyword evidence="2" id="KW-1185">Reference proteome</keyword>
<dbReference type="InParanoid" id="A7ESZ3"/>
<dbReference type="RefSeq" id="XP_001590708.1">
    <property type="nucleotide sequence ID" value="XM_001590658.1"/>
</dbReference>
<name>A7ESZ3_SCLS1</name>
<dbReference type="Proteomes" id="UP000001312">
    <property type="component" value="Unassembled WGS sequence"/>
</dbReference>
<dbReference type="KEGG" id="ssl:SS1G_08448"/>
<dbReference type="AlphaFoldDB" id="A7ESZ3"/>
<organism evidence="1 2">
    <name type="scientific">Sclerotinia sclerotiorum (strain ATCC 18683 / 1980 / Ss-1)</name>
    <name type="common">White mold</name>
    <name type="synonym">Whetzelinia sclerotiorum</name>
    <dbReference type="NCBI Taxonomy" id="665079"/>
    <lineage>
        <taxon>Eukaryota</taxon>
        <taxon>Fungi</taxon>
        <taxon>Dikarya</taxon>
        <taxon>Ascomycota</taxon>
        <taxon>Pezizomycotina</taxon>
        <taxon>Leotiomycetes</taxon>
        <taxon>Helotiales</taxon>
        <taxon>Sclerotiniaceae</taxon>
        <taxon>Sclerotinia</taxon>
    </lineage>
</organism>
<dbReference type="EMBL" id="CH476631">
    <property type="protein sequence ID" value="EDN92585.1"/>
    <property type="molecule type" value="Genomic_DNA"/>
</dbReference>
<dbReference type="GeneID" id="5487015"/>
<proteinExistence type="predicted"/>
<reference evidence="2" key="1">
    <citation type="journal article" date="2011" name="PLoS Genet.">
        <title>Genomic analysis of the necrotrophic fungal pathogens Sclerotinia sclerotiorum and Botrytis cinerea.</title>
        <authorList>
            <person name="Amselem J."/>
            <person name="Cuomo C.A."/>
            <person name="van Kan J.A."/>
            <person name="Viaud M."/>
            <person name="Benito E.P."/>
            <person name="Couloux A."/>
            <person name="Coutinho P.M."/>
            <person name="de Vries R.P."/>
            <person name="Dyer P.S."/>
            <person name="Fillinger S."/>
            <person name="Fournier E."/>
            <person name="Gout L."/>
            <person name="Hahn M."/>
            <person name="Kohn L."/>
            <person name="Lapalu N."/>
            <person name="Plummer K.M."/>
            <person name="Pradier J.M."/>
            <person name="Quevillon E."/>
            <person name="Sharon A."/>
            <person name="Simon A."/>
            <person name="ten Have A."/>
            <person name="Tudzynski B."/>
            <person name="Tudzynski P."/>
            <person name="Wincker P."/>
            <person name="Andrew M."/>
            <person name="Anthouard V."/>
            <person name="Beever R.E."/>
            <person name="Beffa R."/>
            <person name="Benoit I."/>
            <person name="Bouzid O."/>
            <person name="Brault B."/>
            <person name="Chen Z."/>
            <person name="Choquer M."/>
            <person name="Collemare J."/>
            <person name="Cotton P."/>
            <person name="Danchin E.G."/>
            <person name="Da Silva C."/>
            <person name="Gautier A."/>
            <person name="Giraud C."/>
            <person name="Giraud T."/>
            <person name="Gonzalez C."/>
            <person name="Grossetete S."/>
            <person name="Guldener U."/>
            <person name="Henrissat B."/>
            <person name="Howlett B.J."/>
            <person name="Kodira C."/>
            <person name="Kretschmer M."/>
            <person name="Lappartient A."/>
            <person name="Leroch M."/>
            <person name="Levis C."/>
            <person name="Mauceli E."/>
            <person name="Neuveglise C."/>
            <person name="Oeser B."/>
            <person name="Pearson M."/>
            <person name="Poulain J."/>
            <person name="Poussereau N."/>
            <person name="Quesneville H."/>
            <person name="Rascle C."/>
            <person name="Schumacher J."/>
            <person name="Segurens B."/>
            <person name="Sexton A."/>
            <person name="Silva E."/>
            <person name="Sirven C."/>
            <person name="Soanes D.M."/>
            <person name="Talbot N.J."/>
            <person name="Templeton M."/>
            <person name="Yandava C."/>
            <person name="Yarden O."/>
            <person name="Zeng Q."/>
            <person name="Rollins J.A."/>
            <person name="Lebrun M.H."/>
            <person name="Dickman M."/>
        </authorList>
    </citation>
    <scope>NUCLEOTIDE SEQUENCE [LARGE SCALE GENOMIC DNA]</scope>
    <source>
        <strain evidence="2">ATCC 18683 / 1980 / Ss-1</strain>
    </source>
</reference>
<dbReference type="HOGENOM" id="CLU_1856502_0_0_1"/>
<protein>
    <submittedName>
        <fullName evidence="1">Uncharacterized protein</fullName>
    </submittedName>
</protein>